<accession>A0A8I4A4Y1</accession>
<name>A0A8I4A4Y1_CALJA</name>
<dbReference type="PANTHER" id="PTHR12138:SF162">
    <property type="entry name" value="CHROMOSOME UNDETERMINED SCAFFOLD_275, WHOLE GENOME SHOTGUN SEQUENCE"/>
    <property type="match status" value="1"/>
</dbReference>
<dbReference type="GeneTree" id="ENSGT00940000166898"/>
<sequence length="114" mass="12650">MKRNMLIIHINELTLIHKLKQPQEQCIAIRIPDFFVPTTYVKNGVSVMPRLECRGAISAHCNLSLPGSSESPTSVSQVAGITGMCCQAQLIFCIFSRDGVSPCWPGWSRTPDFK</sequence>
<reference evidence="1 2" key="1">
    <citation type="submission" date="2009-03" db="EMBL/GenBank/DDBJ databases">
        <authorList>
            <person name="Warren W."/>
            <person name="Ye L."/>
            <person name="Minx P."/>
            <person name="Worley K."/>
            <person name="Gibbs R."/>
            <person name="Wilson R.K."/>
        </authorList>
    </citation>
    <scope>NUCLEOTIDE SEQUENCE [LARGE SCALE GENOMIC DNA]</scope>
</reference>
<dbReference type="PANTHER" id="PTHR12138">
    <property type="entry name" value="PRIMATE-EXPANDED PROTEIN FAMILY"/>
    <property type="match status" value="1"/>
</dbReference>
<evidence type="ECO:0000313" key="1">
    <source>
        <dbReference type="Ensembl" id="ENSCJAP00000094328.1"/>
    </source>
</evidence>
<keyword evidence="2" id="KW-1185">Reference proteome</keyword>
<organism evidence="1 2">
    <name type="scientific">Callithrix jacchus</name>
    <name type="common">White-tufted-ear marmoset</name>
    <name type="synonym">Simia Jacchus</name>
    <dbReference type="NCBI Taxonomy" id="9483"/>
    <lineage>
        <taxon>Eukaryota</taxon>
        <taxon>Metazoa</taxon>
        <taxon>Chordata</taxon>
        <taxon>Craniata</taxon>
        <taxon>Vertebrata</taxon>
        <taxon>Euteleostomi</taxon>
        <taxon>Mammalia</taxon>
        <taxon>Eutheria</taxon>
        <taxon>Euarchontoglires</taxon>
        <taxon>Primates</taxon>
        <taxon>Haplorrhini</taxon>
        <taxon>Platyrrhini</taxon>
        <taxon>Cebidae</taxon>
        <taxon>Callitrichinae</taxon>
        <taxon>Callithrix</taxon>
        <taxon>Callithrix</taxon>
    </lineage>
</organism>
<dbReference type="Proteomes" id="UP000008225">
    <property type="component" value="Chromosome 2"/>
</dbReference>
<proteinExistence type="predicted"/>
<protein>
    <submittedName>
        <fullName evidence="1">Uncharacterized protein</fullName>
    </submittedName>
</protein>
<reference evidence="1" key="2">
    <citation type="submission" date="2025-08" db="UniProtKB">
        <authorList>
            <consortium name="Ensembl"/>
        </authorList>
    </citation>
    <scope>IDENTIFICATION</scope>
</reference>
<dbReference type="AlphaFoldDB" id="A0A8I4A4Y1"/>
<dbReference type="Ensembl" id="ENSCJAT00000099749.2">
    <property type="protein sequence ID" value="ENSCJAP00000094328.1"/>
    <property type="gene ID" value="ENSCJAG00000062963.2"/>
</dbReference>
<evidence type="ECO:0000313" key="2">
    <source>
        <dbReference type="Proteomes" id="UP000008225"/>
    </source>
</evidence>
<reference evidence="1" key="3">
    <citation type="submission" date="2025-09" db="UniProtKB">
        <authorList>
            <consortium name="Ensembl"/>
        </authorList>
    </citation>
    <scope>IDENTIFICATION</scope>
</reference>